<sequence>MSKKIPLLLLLLLLFFISHLTAQIDRDAVLGLPTATTAEMLSIVSSYTGSVLYNTTDDLIYRYTGTEWRATEVAISSAEQLRFVRGNVNANGTIAQGAGFTVTKLTSSRYQIDFTTSFGGLPSVTFTTGDLAALNSYEDNFANIIFLSNSRVVIVTADNTGENAREDSWFSFIAVGPE</sequence>
<dbReference type="RefSeq" id="WP_378253738.1">
    <property type="nucleotide sequence ID" value="NZ_JBHSJV010000001.1"/>
</dbReference>
<feature type="signal peptide" evidence="1">
    <location>
        <begin position="1"/>
        <end position="22"/>
    </location>
</feature>
<feature type="chain" id="PRO_5047148558" evidence="1">
    <location>
        <begin position="23"/>
        <end position="178"/>
    </location>
</feature>
<evidence type="ECO:0000313" key="2">
    <source>
        <dbReference type="EMBL" id="MFD2592187.1"/>
    </source>
</evidence>
<dbReference type="EMBL" id="JBHULX010000030">
    <property type="protein sequence ID" value="MFD2592187.1"/>
    <property type="molecule type" value="Genomic_DNA"/>
</dbReference>
<keyword evidence="3" id="KW-1185">Reference proteome</keyword>
<keyword evidence="1" id="KW-0732">Signal</keyword>
<name>A0ABW5N9F7_9FLAO</name>
<evidence type="ECO:0000256" key="1">
    <source>
        <dbReference type="SAM" id="SignalP"/>
    </source>
</evidence>
<proteinExistence type="predicted"/>
<reference evidence="3" key="1">
    <citation type="journal article" date="2019" name="Int. J. Syst. Evol. Microbiol.">
        <title>The Global Catalogue of Microorganisms (GCM) 10K type strain sequencing project: providing services to taxonomists for standard genome sequencing and annotation.</title>
        <authorList>
            <consortium name="The Broad Institute Genomics Platform"/>
            <consortium name="The Broad Institute Genome Sequencing Center for Infectious Disease"/>
            <person name="Wu L."/>
            <person name="Ma J."/>
        </authorList>
    </citation>
    <scope>NUCLEOTIDE SEQUENCE [LARGE SCALE GENOMIC DNA]</scope>
    <source>
        <strain evidence="3">KCTC 42423</strain>
    </source>
</reference>
<comment type="caution">
    <text evidence="2">The sequence shown here is derived from an EMBL/GenBank/DDBJ whole genome shotgun (WGS) entry which is preliminary data.</text>
</comment>
<dbReference type="Proteomes" id="UP001597459">
    <property type="component" value="Unassembled WGS sequence"/>
</dbReference>
<protein>
    <submittedName>
        <fullName evidence="2">Uncharacterized protein</fullName>
    </submittedName>
</protein>
<accession>A0ABW5N9F7</accession>
<gene>
    <name evidence="2" type="ORF">ACFSTE_15220</name>
</gene>
<organism evidence="2 3">
    <name type="scientific">Aquimarina hainanensis</name>
    <dbReference type="NCBI Taxonomy" id="1578017"/>
    <lineage>
        <taxon>Bacteria</taxon>
        <taxon>Pseudomonadati</taxon>
        <taxon>Bacteroidota</taxon>
        <taxon>Flavobacteriia</taxon>
        <taxon>Flavobacteriales</taxon>
        <taxon>Flavobacteriaceae</taxon>
        <taxon>Aquimarina</taxon>
    </lineage>
</organism>
<evidence type="ECO:0000313" key="3">
    <source>
        <dbReference type="Proteomes" id="UP001597459"/>
    </source>
</evidence>